<dbReference type="EMBL" id="VDGH01000010">
    <property type="protein sequence ID" value="TQR10709.1"/>
    <property type="molecule type" value="Genomic_DNA"/>
</dbReference>
<evidence type="ECO:0000313" key="2">
    <source>
        <dbReference type="Proteomes" id="UP000317316"/>
    </source>
</evidence>
<proteinExistence type="predicted"/>
<dbReference type="SUPFAM" id="SSF158446">
    <property type="entry name" value="IVS-encoded protein-like"/>
    <property type="match status" value="1"/>
</dbReference>
<dbReference type="RefSeq" id="WP_142540029.1">
    <property type="nucleotide sequence ID" value="NZ_BMIE01000008.1"/>
</dbReference>
<dbReference type="InterPro" id="IPR012657">
    <property type="entry name" value="23S_rRNA-intervening_sequence"/>
</dbReference>
<dbReference type="Gene3D" id="1.20.1440.60">
    <property type="entry name" value="23S rRNA-intervening sequence"/>
    <property type="match status" value="1"/>
</dbReference>
<gene>
    <name evidence="1" type="ORF">FG382_16725</name>
</gene>
<protein>
    <submittedName>
        <fullName evidence="1">Four helix bundle protein</fullName>
    </submittedName>
</protein>
<dbReference type="NCBIfam" id="TIGR02436">
    <property type="entry name" value="four helix bundle protein"/>
    <property type="match status" value="1"/>
</dbReference>
<dbReference type="Proteomes" id="UP000317316">
    <property type="component" value="Unassembled WGS sequence"/>
</dbReference>
<dbReference type="InterPro" id="IPR036583">
    <property type="entry name" value="23S_rRNA_IVS_sf"/>
</dbReference>
<organism evidence="1 2">
    <name type="scientific">Psychrobacillus lasiicapitis</name>
    <dbReference type="NCBI Taxonomy" id="1636719"/>
    <lineage>
        <taxon>Bacteria</taxon>
        <taxon>Bacillati</taxon>
        <taxon>Bacillota</taxon>
        <taxon>Bacilli</taxon>
        <taxon>Bacillales</taxon>
        <taxon>Bacillaceae</taxon>
        <taxon>Psychrobacillus</taxon>
    </lineage>
</organism>
<dbReference type="OrthoDB" id="2888923at2"/>
<keyword evidence="2" id="KW-1185">Reference proteome</keyword>
<comment type="caution">
    <text evidence="1">The sequence shown here is derived from an EMBL/GenBank/DDBJ whole genome shotgun (WGS) entry which is preliminary data.</text>
</comment>
<dbReference type="AlphaFoldDB" id="A0A544SZV7"/>
<dbReference type="Pfam" id="PF05635">
    <property type="entry name" value="23S_rRNA_IVP"/>
    <property type="match status" value="1"/>
</dbReference>
<name>A0A544SZV7_9BACI</name>
<reference evidence="1 2" key="1">
    <citation type="submission" date="2019-05" db="EMBL/GenBank/DDBJ databases">
        <title>Psychrobacillus vulpis sp. nov., a new species isolated from feces of a red fox that inhabits in The Tablas de Daimiel Natural Park, Albacete, Spain.</title>
        <authorList>
            <person name="Rodriguez M."/>
            <person name="Reina J.C."/>
            <person name="Bejar V."/>
            <person name="Llamas I."/>
        </authorList>
    </citation>
    <scope>NUCLEOTIDE SEQUENCE [LARGE SCALE GENOMIC DNA]</scope>
    <source>
        <strain evidence="1 2">NEAU-3TGS17</strain>
    </source>
</reference>
<accession>A0A544SZV7</accession>
<sequence length="50" mass="5705">MRDPKDLAVSKRIRVLVQKSYQLSLKFPSNETFELGGQLRRASSSILLNL</sequence>
<evidence type="ECO:0000313" key="1">
    <source>
        <dbReference type="EMBL" id="TQR10709.1"/>
    </source>
</evidence>